<reference evidence="2" key="1">
    <citation type="submission" date="2022-11" db="UniProtKB">
        <authorList>
            <consortium name="WormBaseParasite"/>
        </authorList>
    </citation>
    <scope>IDENTIFICATION</scope>
</reference>
<protein>
    <submittedName>
        <fullName evidence="2">Uncharacterized protein</fullName>
    </submittedName>
</protein>
<accession>A0A915I8T8</accession>
<evidence type="ECO:0000313" key="1">
    <source>
        <dbReference type="Proteomes" id="UP000887565"/>
    </source>
</evidence>
<evidence type="ECO:0000313" key="2">
    <source>
        <dbReference type="WBParaSite" id="nRc.2.0.1.t10584-RA"/>
    </source>
</evidence>
<sequence>MNLLDGGLTFENETLKSSEAAAKLLFKIIKGSLTLFNTFLHDTDSSMITLINHSKIIEIDFLISNKASFAETPTVASIISKLMDL</sequence>
<name>A0A915I8T8_ROMCU</name>
<dbReference type="Proteomes" id="UP000887565">
    <property type="component" value="Unplaced"/>
</dbReference>
<keyword evidence="1" id="KW-1185">Reference proteome</keyword>
<organism evidence="1 2">
    <name type="scientific">Romanomermis culicivorax</name>
    <name type="common">Nematode worm</name>
    <dbReference type="NCBI Taxonomy" id="13658"/>
    <lineage>
        <taxon>Eukaryota</taxon>
        <taxon>Metazoa</taxon>
        <taxon>Ecdysozoa</taxon>
        <taxon>Nematoda</taxon>
        <taxon>Enoplea</taxon>
        <taxon>Dorylaimia</taxon>
        <taxon>Mermithida</taxon>
        <taxon>Mermithoidea</taxon>
        <taxon>Mermithidae</taxon>
        <taxon>Romanomermis</taxon>
    </lineage>
</organism>
<proteinExistence type="predicted"/>
<dbReference type="WBParaSite" id="nRc.2.0.1.t10584-RA">
    <property type="protein sequence ID" value="nRc.2.0.1.t10584-RA"/>
    <property type="gene ID" value="nRc.2.0.1.g10584"/>
</dbReference>
<dbReference type="AlphaFoldDB" id="A0A915I8T8"/>